<reference evidence="2" key="1">
    <citation type="submission" date="2021-10" db="EMBL/GenBank/DDBJ databases">
        <title>The diversity and Nitrogen Metabolism of Culturable Nitrate-Utilizing Bacteria Within the Oxygen Minimum Zone of the Changjiang (Yangtze River)Estuary.</title>
        <authorList>
            <person name="Zhang D."/>
            <person name="Zheng J."/>
            <person name="Liu S."/>
            <person name="He W."/>
        </authorList>
    </citation>
    <scope>NUCLEOTIDE SEQUENCE</scope>
    <source>
        <strain evidence="2">FXH-223</strain>
    </source>
</reference>
<feature type="signal peptide" evidence="1">
    <location>
        <begin position="1"/>
        <end position="25"/>
    </location>
</feature>
<keyword evidence="3" id="KW-1185">Reference proteome</keyword>
<keyword evidence="1" id="KW-0732">Signal</keyword>
<organism evidence="2 3">
    <name type="scientific">Alloalcanivorax marinus</name>
    <dbReference type="NCBI Taxonomy" id="1177169"/>
    <lineage>
        <taxon>Bacteria</taxon>
        <taxon>Pseudomonadati</taxon>
        <taxon>Pseudomonadota</taxon>
        <taxon>Gammaproteobacteria</taxon>
        <taxon>Oceanospirillales</taxon>
        <taxon>Alcanivoracaceae</taxon>
        <taxon>Alloalcanivorax</taxon>
    </lineage>
</organism>
<dbReference type="PROSITE" id="PS51257">
    <property type="entry name" value="PROKAR_LIPOPROTEIN"/>
    <property type="match status" value="1"/>
</dbReference>
<comment type="caution">
    <text evidence="2">The sequence shown here is derived from an EMBL/GenBank/DDBJ whole genome shotgun (WGS) entry which is preliminary data.</text>
</comment>
<name>A0A9Q3YL84_9GAMM</name>
<dbReference type="EMBL" id="JAJGNA010000002">
    <property type="protein sequence ID" value="MCC4307544.1"/>
    <property type="molecule type" value="Genomic_DNA"/>
</dbReference>
<accession>A0A9Q3YL84</accession>
<dbReference type="RefSeq" id="WP_228232813.1">
    <property type="nucleotide sequence ID" value="NZ_JAJGNA010000002.1"/>
</dbReference>
<proteinExistence type="predicted"/>
<evidence type="ECO:0000313" key="3">
    <source>
        <dbReference type="Proteomes" id="UP001108027"/>
    </source>
</evidence>
<gene>
    <name evidence="2" type="ORF">LL252_03075</name>
</gene>
<evidence type="ECO:0008006" key="4">
    <source>
        <dbReference type="Google" id="ProtNLM"/>
    </source>
</evidence>
<feature type="chain" id="PRO_5040197496" description="Lipoprotein" evidence="1">
    <location>
        <begin position="26"/>
        <end position="380"/>
    </location>
</feature>
<evidence type="ECO:0000256" key="1">
    <source>
        <dbReference type="SAM" id="SignalP"/>
    </source>
</evidence>
<sequence>MKIIPRNKTVPAMTLLALVSGCAVTGGTSAPDYNASGSAAGQAGTFIEASNEKHMKGVNKVGVLSCNVMFGMTSAASASTSGGFRAGADRATGTISRSDVKVTVTYTVDGVEDSELQRIADAACADAETQLAGAGFQVVPLATLRANPNYRKIQEGGRPSPFEYKEQRGGTRYLVLARTGETVTDSRYTGAGQGFAQSFKAVTGDATEQLEGQLIKDLGMTGVNINLLVDFASLESDGHKTFAGLANKNSAKVKADIQLAVTGDLRFQPLPAQKCWKEYGKEKCQIKLNQQPVFATRQPVASDRPFYTSIDNVTTTGDKVTSGLTKAVGMLSALSGTSSKVARDITRYQVNVMPEVYEAEAVTLSKGLSGMAAAKAASSR</sequence>
<protein>
    <recommendedName>
        <fullName evidence="4">Lipoprotein</fullName>
    </recommendedName>
</protein>
<evidence type="ECO:0000313" key="2">
    <source>
        <dbReference type="EMBL" id="MCC4307544.1"/>
    </source>
</evidence>
<dbReference type="AlphaFoldDB" id="A0A9Q3YL84"/>
<dbReference type="Proteomes" id="UP001108027">
    <property type="component" value="Unassembled WGS sequence"/>
</dbReference>